<organism evidence="1 2">
    <name type="scientific">Planktothrix mougeotii LEGE 06226</name>
    <dbReference type="NCBI Taxonomy" id="1828728"/>
    <lineage>
        <taxon>Bacteria</taxon>
        <taxon>Bacillati</taxon>
        <taxon>Cyanobacteriota</taxon>
        <taxon>Cyanophyceae</taxon>
        <taxon>Oscillatoriophycideae</taxon>
        <taxon>Oscillatoriales</taxon>
        <taxon>Microcoleaceae</taxon>
        <taxon>Planktothrix</taxon>
    </lineage>
</organism>
<dbReference type="EMBL" id="JADEWU010000026">
    <property type="protein sequence ID" value="MBE9144149.1"/>
    <property type="molecule type" value="Genomic_DNA"/>
</dbReference>
<keyword evidence="2" id="KW-1185">Reference proteome</keyword>
<comment type="caution">
    <text evidence="1">The sequence shown here is derived from an EMBL/GenBank/DDBJ whole genome shotgun (WGS) entry which is preliminary data.</text>
</comment>
<gene>
    <name evidence="1" type="ORF">IQ236_13095</name>
</gene>
<evidence type="ECO:0000313" key="1">
    <source>
        <dbReference type="EMBL" id="MBE9144149.1"/>
    </source>
</evidence>
<protein>
    <recommendedName>
        <fullName evidence="3">SpoVT-AbrB domain-containing protein</fullName>
    </recommendedName>
</protein>
<reference evidence="1 2" key="1">
    <citation type="submission" date="2020-10" db="EMBL/GenBank/DDBJ databases">
        <authorList>
            <person name="Castelo-Branco R."/>
            <person name="Eusebio N."/>
            <person name="Adriana R."/>
            <person name="Vieira A."/>
            <person name="Brugerolle De Fraissinette N."/>
            <person name="Rezende De Castro R."/>
            <person name="Schneider M.P."/>
            <person name="Vasconcelos V."/>
            <person name="Leao P.N."/>
        </authorList>
    </citation>
    <scope>NUCLEOTIDE SEQUENCE [LARGE SCALE GENOMIC DNA]</scope>
    <source>
        <strain evidence="1 2">LEGE 06226</strain>
    </source>
</reference>
<accession>A0ABR9UEZ7</accession>
<dbReference type="Proteomes" id="UP000640725">
    <property type="component" value="Unassembled WGS sequence"/>
</dbReference>
<sequence length="119" mass="13529">MRLRVNENGLVIPPSFLVGLEEVEIRREGDIISIEKVNKNSTPESIDISIVKGEFAQKLLEEKLKIIKESRKNTPENPAKVALAQRFRELCREIQELHTDNPLSEAEIAAEIDAVQIRK</sequence>
<evidence type="ECO:0008006" key="3">
    <source>
        <dbReference type="Google" id="ProtNLM"/>
    </source>
</evidence>
<proteinExistence type="predicted"/>
<dbReference type="RefSeq" id="WP_193869666.1">
    <property type="nucleotide sequence ID" value="NZ_JADEWU010000026.1"/>
</dbReference>
<name>A0ABR9UEZ7_9CYAN</name>
<evidence type="ECO:0000313" key="2">
    <source>
        <dbReference type="Proteomes" id="UP000640725"/>
    </source>
</evidence>